<keyword evidence="3" id="KW-1185">Reference proteome</keyword>
<proteinExistence type="predicted"/>
<organism evidence="2 3">
    <name type="scientific">Cryomyces antarcticus</name>
    <dbReference type="NCBI Taxonomy" id="329879"/>
    <lineage>
        <taxon>Eukaryota</taxon>
        <taxon>Fungi</taxon>
        <taxon>Dikarya</taxon>
        <taxon>Ascomycota</taxon>
        <taxon>Pezizomycotina</taxon>
        <taxon>Dothideomycetes</taxon>
        <taxon>Dothideomycetes incertae sedis</taxon>
        <taxon>Cryomyces</taxon>
    </lineage>
</organism>
<evidence type="ECO:0000313" key="3">
    <source>
        <dbReference type="Proteomes" id="UP001357485"/>
    </source>
</evidence>
<protein>
    <submittedName>
        <fullName evidence="2">Uncharacterized protein</fullName>
    </submittedName>
</protein>
<feature type="non-terminal residue" evidence="2">
    <location>
        <position position="294"/>
    </location>
</feature>
<feature type="region of interest" description="Disordered" evidence="1">
    <location>
        <begin position="1"/>
        <end position="20"/>
    </location>
</feature>
<evidence type="ECO:0000256" key="1">
    <source>
        <dbReference type="SAM" id="MobiDB-lite"/>
    </source>
</evidence>
<dbReference type="Proteomes" id="UP001357485">
    <property type="component" value="Unassembled WGS sequence"/>
</dbReference>
<feature type="region of interest" description="Disordered" evidence="1">
    <location>
        <begin position="29"/>
        <end position="50"/>
    </location>
</feature>
<dbReference type="EMBL" id="JAVRRA010001211">
    <property type="protein sequence ID" value="KAK5281155.1"/>
    <property type="molecule type" value="Genomic_DNA"/>
</dbReference>
<gene>
    <name evidence="2" type="ORF">LTR16_006451</name>
</gene>
<reference evidence="2 3" key="1">
    <citation type="submission" date="2023-08" db="EMBL/GenBank/DDBJ databases">
        <title>Black Yeasts Isolated from many extreme environments.</title>
        <authorList>
            <person name="Coleine C."/>
            <person name="Stajich J.E."/>
            <person name="Selbmann L."/>
        </authorList>
    </citation>
    <scope>NUCLEOTIDE SEQUENCE [LARGE SCALE GENOMIC DNA]</scope>
    <source>
        <strain evidence="2 3">CCFEE 536</strain>
    </source>
</reference>
<feature type="compositionally biased region" description="Pro residues" evidence="1">
    <location>
        <begin position="33"/>
        <end position="46"/>
    </location>
</feature>
<comment type="caution">
    <text evidence="2">The sequence shown here is derived from an EMBL/GenBank/DDBJ whole genome shotgun (WGS) entry which is preliminary data.</text>
</comment>
<accession>A0ABR0M4S8</accession>
<sequence>MLVPDYSSADPPSQAPPISRLLASFLPFSKPLPQSPTPPPSSPLEPVPSHYPVEVEDELPHLQVFTPLTFESDVTVPLSTEMHGSTSEERGRQRHDIGIRSPSDLLTARIAMTIDTTTHNILDLKLQRLSSWAEDELGVWVRKRIEGDSLTSKDYGSIGWAMGRYWETTRKRAECWVKCHSAFPDLLRGRNRLQSEVGKRSADDREAIAGVGLRAVQDNLSRSNSHPKIRMKELRKHLGSQNLTFRSCDVVLVVSWRIGFDWTGDVESEIGVDYSVPRACAYQSVPLEEHVADQ</sequence>
<evidence type="ECO:0000313" key="2">
    <source>
        <dbReference type="EMBL" id="KAK5281155.1"/>
    </source>
</evidence>
<name>A0ABR0M4S8_9PEZI</name>